<accession>D8JSR0</accession>
<dbReference type="EMBL" id="CP002083">
    <property type="protein sequence ID" value="ADJ24354.1"/>
    <property type="molecule type" value="Genomic_DNA"/>
</dbReference>
<dbReference type="KEGG" id="hdn:Hden_2558"/>
<dbReference type="AlphaFoldDB" id="D8JSR0"/>
<name>D8JSR0_HYPDA</name>
<dbReference type="eggNOG" id="ENOG5033GY4">
    <property type="taxonomic scope" value="Bacteria"/>
</dbReference>
<keyword evidence="2" id="KW-1185">Reference proteome</keyword>
<evidence type="ECO:0000313" key="1">
    <source>
        <dbReference type="EMBL" id="ADJ24354.1"/>
    </source>
</evidence>
<sequence length="91" mass="9918">MTNAVYFGVFGFAVAAFSGATMCLPGDEPTPDLLASQARDQGFACSQAKSAEREVKASRPNEAVWILKCENDTYRMIVIPDMAAKIEKLQK</sequence>
<evidence type="ECO:0000313" key="2">
    <source>
        <dbReference type="Proteomes" id="UP000002033"/>
    </source>
</evidence>
<gene>
    <name evidence="1" type="ordered locus">Hden_2558</name>
</gene>
<dbReference type="RefSeq" id="WP_013216513.1">
    <property type="nucleotide sequence ID" value="NC_014313.1"/>
</dbReference>
<reference evidence="2" key="1">
    <citation type="journal article" date="2011" name="J. Bacteriol.">
        <title>Genome sequences of eight morphologically diverse alphaproteobacteria.</title>
        <authorList>
            <consortium name="US DOE Joint Genome Institute"/>
            <person name="Brown P.J."/>
            <person name="Kysela D.T."/>
            <person name="Buechlein A."/>
            <person name="Hemmerich C."/>
            <person name="Brun Y.V."/>
        </authorList>
    </citation>
    <scope>NUCLEOTIDE SEQUENCE [LARGE SCALE GENOMIC DNA]</scope>
    <source>
        <strain evidence="2">ATCC 51888 / DSM 1869 / NCIB 11706 / TK 0415</strain>
    </source>
</reference>
<dbReference type="STRING" id="582899.Hden_2558"/>
<dbReference type="OrthoDB" id="8020600at2"/>
<dbReference type="HOGENOM" id="CLU_172467_0_0_5"/>
<proteinExistence type="predicted"/>
<protein>
    <submittedName>
        <fullName evidence="1">Uncharacterized protein</fullName>
    </submittedName>
</protein>
<organism evidence="1 2">
    <name type="scientific">Hyphomicrobium denitrificans (strain ATCC 51888 / DSM 1869 / NCIMB 11706 / TK 0415)</name>
    <dbReference type="NCBI Taxonomy" id="582899"/>
    <lineage>
        <taxon>Bacteria</taxon>
        <taxon>Pseudomonadati</taxon>
        <taxon>Pseudomonadota</taxon>
        <taxon>Alphaproteobacteria</taxon>
        <taxon>Hyphomicrobiales</taxon>
        <taxon>Hyphomicrobiaceae</taxon>
        <taxon>Hyphomicrobium</taxon>
    </lineage>
</organism>
<dbReference type="Proteomes" id="UP000002033">
    <property type="component" value="Chromosome"/>
</dbReference>